<keyword evidence="2" id="KW-1185">Reference proteome</keyword>
<reference evidence="1 2" key="1">
    <citation type="journal article" date="2018" name="Evol. Lett.">
        <title>Horizontal gene cluster transfer increased hallucinogenic mushroom diversity.</title>
        <authorList>
            <person name="Reynolds H.T."/>
            <person name="Vijayakumar V."/>
            <person name="Gluck-Thaler E."/>
            <person name="Korotkin H.B."/>
            <person name="Matheny P.B."/>
            <person name="Slot J.C."/>
        </authorList>
    </citation>
    <scope>NUCLEOTIDE SEQUENCE [LARGE SCALE GENOMIC DNA]</scope>
    <source>
        <strain evidence="1 2">2631</strain>
    </source>
</reference>
<dbReference type="AlphaFoldDB" id="A0A409X732"/>
<organism evidence="1 2">
    <name type="scientific">Psilocybe cyanescens</name>
    <dbReference type="NCBI Taxonomy" id="93625"/>
    <lineage>
        <taxon>Eukaryota</taxon>
        <taxon>Fungi</taxon>
        <taxon>Dikarya</taxon>
        <taxon>Basidiomycota</taxon>
        <taxon>Agaricomycotina</taxon>
        <taxon>Agaricomycetes</taxon>
        <taxon>Agaricomycetidae</taxon>
        <taxon>Agaricales</taxon>
        <taxon>Agaricineae</taxon>
        <taxon>Strophariaceae</taxon>
        <taxon>Psilocybe</taxon>
    </lineage>
</organism>
<gene>
    <name evidence="1" type="ORF">CVT25_006117</name>
</gene>
<evidence type="ECO:0000313" key="1">
    <source>
        <dbReference type="EMBL" id="PPQ86593.1"/>
    </source>
</evidence>
<sequence length="86" mass="9824">MRFNSLDSGMLLNPMSTPPASAFTSSPLASTSNSNTYLPIACPSATAMATQFPHYPRSYPWLPRKMRRTWRRSKDRWCRNGNTRAR</sequence>
<accession>A0A409X732</accession>
<dbReference type="InParanoid" id="A0A409X732"/>
<dbReference type="Proteomes" id="UP000283269">
    <property type="component" value="Unassembled WGS sequence"/>
</dbReference>
<protein>
    <submittedName>
        <fullName evidence="1">Uncharacterized protein</fullName>
    </submittedName>
</protein>
<name>A0A409X732_PSICY</name>
<comment type="caution">
    <text evidence="1">The sequence shown here is derived from an EMBL/GenBank/DDBJ whole genome shotgun (WGS) entry which is preliminary data.</text>
</comment>
<proteinExistence type="predicted"/>
<dbReference type="EMBL" id="NHYD01002458">
    <property type="protein sequence ID" value="PPQ86593.1"/>
    <property type="molecule type" value="Genomic_DNA"/>
</dbReference>
<evidence type="ECO:0000313" key="2">
    <source>
        <dbReference type="Proteomes" id="UP000283269"/>
    </source>
</evidence>